<dbReference type="EMBL" id="BMJE01000003">
    <property type="protein sequence ID" value="GGB74038.1"/>
    <property type="molecule type" value="Genomic_DNA"/>
</dbReference>
<protein>
    <recommendedName>
        <fullName evidence="3">T9SS type B sorting domain-containing protein</fullName>
    </recommendedName>
</protein>
<evidence type="ECO:0000313" key="1">
    <source>
        <dbReference type="EMBL" id="GGB74038.1"/>
    </source>
</evidence>
<evidence type="ECO:0008006" key="3">
    <source>
        <dbReference type="Google" id="ProtNLM"/>
    </source>
</evidence>
<gene>
    <name evidence="1" type="ORF">GCM10007424_12420</name>
</gene>
<dbReference type="InterPro" id="IPR026341">
    <property type="entry name" value="T9SS_type_B"/>
</dbReference>
<evidence type="ECO:0000313" key="2">
    <source>
        <dbReference type="Proteomes" id="UP000615760"/>
    </source>
</evidence>
<comment type="caution">
    <text evidence="1">The sequence shown here is derived from an EMBL/GenBank/DDBJ whole genome shotgun (WGS) entry which is preliminary data.</text>
</comment>
<dbReference type="Pfam" id="PF13585">
    <property type="entry name" value="CHU_C"/>
    <property type="match status" value="1"/>
</dbReference>
<dbReference type="NCBIfam" id="TIGR04131">
    <property type="entry name" value="Bac_Flav_CTERM"/>
    <property type="match status" value="1"/>
</dbReference>
<name>A0ABQ1JQ70_9FLAO</name>
<sequence length="1097" mass="121688">MLFLLSTNLYAQTDCPDAIVVCGNHDYYGLDATGIGVQELGANACASVEHNSLWLKIMIKDGGTLGFVITPEEIDDLVVDFDFWLFGPDIECSDLPTATAIRCSTTNPLAAGLDYNLTGMNEESTEVSEGPGPDGDSFVQWIEAEDGDIYYLVIDRPHGSSNFSLEWTGTATFHDIPVFNNPDNIPLGITECADENTDEGVATFDLTTYAEMFIGEQTGVALTYHLSENDMITGENPITSPEAYNNIGNPQTIYMKMTDVVTGCFSNETYEINVLPSIGEPDNLEECSDTGFAVFDFSTNDIPIANGNTDVTITYHNSLENAELETGVLDTSYQNQVAYETEEIWARMENNTLSCIDYVSFTISVYPIPAFDVAPPDITLCDDNVPDGFTDFDLTVNESLLQGNQDDIVFSYYEDMEGIPAPNPIAVPTDYPSVENPQLIHIKIENSETGCFSMGTFMLHVTPSVGLPQDIERCDSDDGFIIFDLSVNDELLQNNIPNAEISYHNSLIDAQNNESPIGPLYENQVPYIMETIWVRFYNPDNGCVNYTDFNIIPVLPPEFETVPDITGCDGDGTDDLITEFDLTVNESSFISDVSNYTFSYFEDNGGVPDTSPIATPEAYTNLDSPQTIHVVMTNVNSGCSAAESFTIQVTPGAGEPEDLYICDDSGIATFDLSENEATIINGISPAAVSYYLSEEDAENSENAIGTSYTNSTPFEPVTIWVRLDIPDINCHNVVSFTVQVVPEPVINNPDNLDFSLTLCDSDGIDDSSTAFNLTEYESIFIGEQTNAVVSYHLTPDDAETGDNPITSPESFANTSNPQTIYVSLTDTRSKCYANTSFTITIDDVLLTGEAENMELCDEDDNGIQSFDLWQNNDSISNDDDNIEVTYYTSQSDAENGVNALNRFYENQEPYIGETIWARIEYIEGCFGHGITSFTINIIPPLSFEHTEDIVDFTVNENSIQINMLDDPDAYEYSLDDINYSSNRYFSNLIPGIYTIYIRSLDGCKTISFEVPILNYPKFFTPNGDGANEIWNVEYIRFYPDARITIFDRYGKLIKSYRGKQIGWDGTYNGENLPATDYWFKLEFSNGRVIKSHFAMIR</sequence>
<dbReference type="Proteomes" id="UP000615760">
    <property type="component" value="Unassembled WGS sequence"/>
</dbReference>
<reference evidence="2" key="1">
    <citation type="journal article" date="2019" name="Int. J. Syst. Evol. Microbiol.">
        <title>The Global Catalogue of Microorganisms (GCM) 10K type strain sequencing project: providing services to taxonomists for standard genome sequencing and annotation.</title>
        <authorList>
            <consortium name="The Broad Institute Genomics Platform"/>
            <consortium name="The Broad Institute Genome Sequencing Center for Infectious Disease"/>
            <person name="Wu L."/>
            <person name="Ma J."/>
        </authorList>
    </citation>
    <scope>NUCLEOTIDE SEQUENCE [LARGE SCALE GENOMIC DNA]</scope>
    <source>
        <strain evidence="2">CGMCC 1.15461</strain>
    </source>
</reference>
<proteinExistence type="predicted"/>
<keyword evidence="2" id="KW-1185">Reference proteome</keyword>
<organism evidence="1 2">
    <name type="scientific">Flavobacterium suaedae</name>
    <dbReference type="NCBI Taxonomy" id="1767027"/>
    <lineage>
        <taxon>Bacteria</taxon>
        <taxon>Pseudomonadati</taxon>
        <taxon>Bacteroidota</taxon>
        <taxon>Flavobacteriia</taxon>
        <taxon>Flavobacteriales</taxon>
        <taxon>Flavobacteriaceae</taxon>
        <taxon>Flavobacterium</taxon>
    </lineage>
</organism>
<accession>A0ABQ1JQ70</accession>